<feature type="domain" description="IF rod" evidence="5">
    <location>
        <begin position="122"/>
        <end position="210"/>
    </location>
</feature>
<organism evidence="6 7">
    <name type="scientific">Littorina saxatilis</name>
    <dbReference type="NCBI Taxonomy" id="31220"/>
    <lineage>
        <taxon>Eukaryota</taxon>
        <taxon>Metazoa</taxon>
        <taxon>Spiralia</taxon>
        <taxon>Lophotrochozoa</taxon>
        <taxon>Mollusca</taxon>
        <taxon>Gastropoda</taxon>
        <taxon>Caenogastropoda</taxon>
        <taxon>Littorinimorpha</taxon>
        <taxon>Littorinoidea</taxon>
        <taxon>Littorinidae</taxon>
        <taxon>Littorina</taxon>
    </lineage>
</organism>
<dbReference type="GO" id="GO:0090435">
    <property type="term" value="P:protein localization to nuclear envelope"/>
    <property type="evidence" value="ECO:0007669"/>
    <property type="project" value="TreeGrafter"/>
</dbReference>
<dbReference type="SUPFAM" id="SSF64593">
    <property type="entry name" value="Intermediate filament protein, coiled coil region"/>
    <property type="match status" value="1"/>
</dbReference>
<proteinExistence type="predicted"/>
<evidence type="ECO:0000256" key="4">
    <source>
        <dbReference type="SAM" id="MobiDB-lite"/>
    </source>
</evidence>
<evidence type="ECO:0000259" key="5">
    <source>
        <dbReference type="PROSITE" id="PS51842"/>
    </source>
</evidence>
<dbReference type="GO" id="GO:0006998">
    <property type="term" value="P:nuclear envelope organization"/>
    <property type="evidence" value="ECO:0007669"/>
    <property type="project" value="TreeGrafter"/>
</dbReference>
<reference evidence="6 7" key="1">
    <citation type="submission" date="2024-02" db="EMBL/GenBank/DDBJ databases">
        <title>Chromosome-scale genome assembly of the rough periwinkle Littorina saxatilis.</title>
        <authorList>
            <person name="De Jode A."/>
            <person name="Faria R."/>
            <person name="Formenti G."/>
            <person name="Sims Y."/>
            <person name="Smith T.P."/>
            <person name="Tracey A."/>
            <person name="Wood J.M.D."/>
            <person name="Zagrodzka Z.B."/>
            <person name="Johannesson K."/>
            <person name="Butlin R.K."/>
            <person name="Leder E.H."/>
        </authorList>
    </citation>
    <scope>NUCLEOTIDE SEQUENCE [LARGE SCALE GENOMIC DNA]</scope>
    <source>
        <strain evidence="6">Snail1</strain>
        <tissue evidence="6">Muscle</tissue>
    </source>
</reference>
<dbReference type="Proteomes" id="UP001374579">
    <property type="component" value="Unassembled WGS sequence"/>
</dbReference>
<dbReference type="GO" id="GO:0051664">
    <property type="term" value="P:nuclear pore localization"/>
    <property type="evidence" value="ECO:0007669"/>
    <property type="project" value="TreeGrafter"/>
</dbReference>
<name>A0AAN9AMV3_9CAEN</name>
<dbReference type="AlphaFoldDB" id="A0AAN9AMV3"/>
<dbReference type="GO" id="GO:0031507">
    <property type="term" value="P:heterochromatin formation"/>
    <property type="evidence" value="ECO:0007669"/>
    <property type="project" value="TreeGrafter"/>
</dbReference>
<protein>
    <recommendedName>
        <fullName evidence="5">IF rod domain-containing protein</fullName>
    </recommendedName>
</protein>
<comment type="caution">
    <text evidence="6">The sequence shown here is derived from an EMBL/GenBank/DDBJ whole genome shotgun (WGS) entry which is preliminary data.</text>
</comment>
<dbReference type="PROSITE" id="PS51842">
    <property type="entry name" value="IF_ROD_2"/>
    <property type="match status" value="1"/>
</dbReference>
<sequence>MSSRTVRTSSTFGSVPVGSSVTEKRTVITSSSSGDGGGMDGLDDPAGDFYYRSSIGPRSTITTPRTTTINRNSSSSMGGLFSPGGSRISRTVEITSGFGAVPNYTNITTNGVHDYKNHREQEKKDMRDLNERFANYIEKQRFLEAQNRKLASELEELRNKWGKETNAVKTMYETELEEARKVIDETNKDRTRLQVRVGQLEEQLDDFNRQ</sequence>
<feature type="region of interest" description="Disordered" evidence="4">
    <location>
        <begin position="1"/>
        <end position="84"/>
    </location>
</feature>
<dbReference type="GO" id="GO:0005652">
    <property type="term" value="C:nuclear lamina"/>
    <property type="evidence" value="ECO:0007669"/>
    <property type="project" value="TreeGrafter"/>
</dbReference>
<evidence type="ECO:0000256" key="1">
    <source>
        <dbReference type="ARBA" id="ARBA00022754"/>
    </source>
</evidence>
<evidence type="ECO:0000256" key="3">
    <source>
        <dbReference type="SAM" id="Coils"/>
    </source>
</evidence>
<feature type="coiled-coil region" evidence="3">
    <location>
        <begin position="112"/>
        <end position="210"/>
    </location>
</feature>
<dbReference type="EMBL" id="JBAMIC010001191">
    <property type="protein sequence ID" value="KAK7089574.1"/>
    <property type="molecule type" value="Genomic_DNA"/>
</dbReference>
<dbReference type="Pfam" id="PF00038">
    <property type="entry name" value="Filament"/>
    <property type="match status" value="1"/>
</dbReference>
<dbReference type="PANTHER" id="PTHR45721">
    <property type="entry name" value="LAMIN DM0-RELATED"/>
    <property type="match status" value="1"/>
</dbReference>
<dbReference type="Gene3D" id="1.20.5.1160">
    <property type="entry name" value="Vasodilator-stimulated phosphoprotein"/>
    <property type="match status" value="1"/>
</dbReference>
<dbReference type="GO" id="GO:0007097">
    <property type="term" value="P:nuclear migration"/>
    <property type="evidence" value="ECO:0007669"/>
    <property type="project" value="TreeGrafter"/>
</dbReference>
<feature type="compositionally biased region" description="Polar residues" evidence="4">
    <location>
        <begin position="1"/>
        <end position="21"/>
    </location>
</feature>
<evidence type="ECO:0000256" key="2">
    <source>
        <dbReference type="ARBA" id="ARBA00023054"/>
    </source>
</evidence>
<dbReference type="GO" id="GO:0005882">
    <property type="term" value="C:intermediate filament"/>
    <property type="evidence" value="ECO:0007669"/>
    <property type="project" value="UniProtKB-KW"/>
</dbReference>
<evidence type="ECO:0000313" key="7">
    <source>
        <dbReference type="Proteomes" id="UP001374579"/>
    </source>
</evidence>
<keyword evidence="2 3" id="KW-0175">Coiled coil</keyword>
<dbReference type="PANTHER" id="PTHR45721:SF12">
    <property type="entry name" value="INTERMEDIATE FILAMENT PROTEIN IFA-1"/>
    <property type="match status" value="1"/>
</dbReference>
<dbReference type="InterPro" id="IPR039008">
    <property type="entry name" value="IF_rod_dom"/>
</dbReference>
<accession>A0AAN9AMV3</accession>
<evidence type="ECO:0000313" key="6">
    <source>
        <dbReference type="EMBL" id="KAK7089574.1"/>
    </source>
</evidence>
<gene>
    <name evidence="6" type="ORF">V1264_024558</name>
</gene>
<dbReference type="GO" id="GO:0005200">
    <property type="term" value="F:structural constituent of cytoskeleton"/>
    <property type="evidence" value="ECO:0007669"/>
    <property type="project" value="TreeGrafter"/>
</dbReference>
<keyword evidence="1" id="KW-0403">Intermediate filament</keyword>
<keyword evidence="7" id="KW-1185">Reference proteome</keyword>
<feature type="compositionally biased region" description="Low complexity" evidence="4">
    <location>
        <begin position="57"/>
        <end position="76"/>
    </location>
</feature>